<dbReference type="EMBL" id="JBHMCR010000001">
    <property type="protein sequence ID" value="MFB9518422.1"/>
    <property type="molecule type" value="Genomic_DNA"/>
</dbReference>
<dbReference type="PROSITE" id="PS51371">
    <property type="entry name" value="CBS"/>
    <property type="match status" value="1"/>
</dbReference>
<reference evidence="4 5" key="1">
    <citation type="submission" date="2024-09" db="EMBL/GenBank/DDBJ databases">
        <authorList>
            <person name="Sun Q."/>
            <person name="Mori K."/>
        </authorList>
    </citation>
    <scope>NUCLEOTIDE SEQUENCE [LARGE SCALE GENOMIC DNA]</scope>
    <source>
        <strain evidence="4 5">JCM 4362</strain>
    </source>
</reference>
<dbReference type="InterPro" id="IPR000644">
    <property type="entry name" value="CBS_dom"/>
</dbReference>
<feature type="domain" description="CBS" evidence="3">
    <location>
        <begin position="262"/>
        <end position="319"/>
    </location>
</feature>
<dbReference type="SMART" id="SM00116">
    <property type="entry name" value="CBS"/>
    <property type="match status" value="2"/>
</dbReference>
<dbReference type="SUPFAM" id="SSF54631">
    <property type="entry name" value="CBS-domain pair"/>
    <property type="match status" value="1"/>
</dbReference>
<keyword evidence="1" id="KW-0129">CBS domain</keyword>
<evidence type="ECO:0000256" key="2">
    <source>
        <dbReference type="SAM" id="MobiDB-lite"/>
    </source>
</evidence>
<dbReference type="Gene3D" id="3.10.580.10">
    <property type="entry name" value="CBS-domain"/>
    <property type="match status" value="1"/>
</dbReference>
<dbReference type="CDD" id="cd02205">
    <property type="entry name" value="CBS_pair_SF"/>
    <property type="match status" value="1"/>
</dbReference>
<evidence type="ECO:0000313" key="4">
    <source>
        <dbReference type="EMBL" id="MFB9518422.1"/>
    </source>
</evidence>
<gene>
    <name evidence="4" type="ORF">ACFFTU_00375</name>
</gene>
<name>A0ABV5P5E2_STRCM</name>
<dbReference type="RefSeq" id="WP_345220057.1">
    <property type="nucleotide sequence ID" value="NZ_BAAAXE010000005.1"/>
</dbReference>
<evidence type="ECO:0000256" key="1">
    <source>
        <dbReference type="PROSITE-ProRule" id="PRU00703"/>
    </source>
</evidence>
<feature type="region of interest" description="Disordered" evidence="2">
    <location>
        <begin position="220"/>
        <end position="247"/>
    </location>
</feature>
<comment type="caution">
    <text evidence="4">The sequence shown here is derived from an EMBL/GenBank/DDBJ whole genome shotgun (WGS) entry which is preliminary data.</text>
</comment>
<organism evidence="4 5">
    <name type="scientific">Streptomyces cremeus</name>
    <dbReference type="NCBI Taxonomy" id="66881"/>
    <lineage>
        <taxon>Bacteria</taxon>
        <taxon>Bacillati</taxon>
        <taxon>Actinomycetota</taxon>
        <taxon>Actinomycetes</taxon>
        <taxon>Kitasatosporales</taxon>
        <taxon>Streptomycetaceae</taxon>
        <taxon>Streptomyces</taxon>
    </lineage>
</organism>
<sequence>MTIVGWEELGDLGSCKTIEDVGALVDETYPDEGPGTLSNWKHQLWRFLTMDIGDLVVMPRKFQQIIAIGKLTGPYEYRADQPPGNRHVRTTDWLVRDLDRAVVKGDLRDSMGSLLTISELNRRDAVLRVAALVSEGRDPGYAGAVEPPADLAALEADVAEAGTRQLTTRDLIGLWGWSRRTVAVTELVDQALTERGLVVEPHFNSVRLDDLVTVSAVDDDDQAAEESADPDPFISSHSSSGGSARKQSAEKDLGWRIGTLPFARDVTTVHVDGDLGLAYLNMVEADYSQLPVVDRNGRAKGVVTWQSIARAKLRGRGDTIAEVTDHDAPTAREHEELFTRLQELRQHGFLVIVDSEHVVTGVLTASDIADQLKLRIEPFTLLEEVELRLRRTLNRYNREDLPARTRNILEKKNLITLGEYRHVFAEPDLWKQLNWPFDQQIFLERLDAVKKFRDRVAHWDVDAPEAERDSVEATRQLLRLLQLVA</sequence>
<protein>
    <submittedName>
        <fullName evidence="4">CBS domain-containing protein</fullName>
    </submittedName>
</protein>
<evidence type="ECO:0000313" key="5">
    <source>
        <dbReference type="Proteomes" id="UP001589718"/>
    </source>
</evidence>
<dbReference type="InterPro" id="IPR046342">
    <property type="entry name" value="CBS_dom_sf"/>
</dbReference>
<dbReference type="Proteomes" id="UP001589718">
    <property type="component" value="Unassembled WGS sequence"/>
</dbReference>
<evidence type="ECO:0000259" key="3">
    <source>
        <dbReference type="PROSITE" id="PS51371"/>
    </source>
</evidence>
<dbReference type="Pfam" id="PF00571">
    <property type="entry name" value="CBS"/>
    <property type="match status" value="1"/>
</dbReference>
<proteinExistence type="predicted"/>
<accession>A0ABV5P5E2</accession>
<feature type="compositionally biased region" description="Acidic residues" evidence="2">
    <location>
        <begin position="220"/>
        <end position="229"/>
    </location>
</feature>
<keyword evidence="5" id="KW-1185">Reference proteome</keyword>
<feature type="compositionally biased region" description="Low complexity" evidence="2">
    <location>
        <begin position="230"/>
        <end position="243"/>
    </location>
</feature>